<evidence type="ECO:0000256" key="8">
    <source>
        <dbReference type="ARBA" id="ARBA00023163"/>
    </source>
</evidence>
<accession>A0ABT2T727</accession>
<dbReference type="InterPro" id="IPR038709">
    <property type="entry name" value="RpoN_core-bd_sf"/>
</dbReference>
<keyword evidence="5" id="KW-0805">Transcription regulation</keyword>
<organism evidence="11 12">
    <name type="scientific">Faecalicatena acetigenes</name>
    <dbReference type="NCBI Taxonomy" id="2981790"/>
    <lineage>
        <taxon>Bacteria</taxon>
        <taxon>Bacillati</taxon>
        <taxon>Bacillota</taxon>
        <taxon>Clostridia</taxon>
        <taxon>Lachnospirales</taxon>
        <taxon>Lachnospiraceae</taxon>
        <taxon>Faecalicatena</taxon>
    </lineage>
</organism>
<dbReference type="NCBIfam" id="TIGR02395">
    <property type="entry name" value="rpoN_sigma"/>
    <property type="match status" value="1"/>
</dbReference>
<keyword evidence="6" id="KW-0731">Sigma factor</keyword>
<keyword evidence="7" id="KW-0238">DNA-binding</keyword>
<evidence type="ECO:0000259" key="9">
    <source>
        <dbReference type="Pfam" id="PF04552"/>
    </source>
</evidence>
<dbReference type="Pfam" id="PF04963">
    <property type="entry name" value="Sigma54_CBD"/>
    <property type="match status" value="1"/>
</dbReference>
<dbReference type="EMBL" id="JAOQJX010000001">
    <property type="protein sequence ID" value="MCU6746057.1"/>
    <property type="molecule type" value="Genomic_DNA"/>
</dbReference>
<name>A0ABT2T727_9FIRM</name>
<dbReference type="Gene3D" id="1.10.10.60">
    <property type="entry name" value="Homeodomain-like"/>
    <property type="match status" value="1"/>
</dbReference>
<evidence type="ECO:0000256" key="4">
    <source>
        <dbReference type="ARBA" id="ARBA00022695"/>
    </source>
</evidence>
<keyword evidence="4" id="KW-0548">Nucleotidyltransferase</keyword>
<evidence type="ECO:0000313" key="12">
    <source>
        <dbReference type="Proteomes" id="UP001652394"/>
    </source>
</evidence>
<dbReference type="InterPro" id="IPR007634">
    <property type="entry name" value="RNA_pol_sigma_54_DNA-bd"/>
</dbReference>
<dbReference type="PIRSF" id="PIRSF000774">
    <property type="entry name" value="RpoN"/>
    <property type="match status" value="1"/>
</dbReference>
<evidence type="ECO:0000256" key="6">
    <source>
        <dbReference type="ARBA" id="ARBA00023082"/>
    </source>
</evidence>
<evidence type="ECO:0000256" key="5">
    <source>
        <dbReference type="ARBA" id="ARBA00023015"/>
    </source>
</evidence>
<keyword evidence="8" id="KW-0804">Transcription</keyword>
<comment type="caution">
    <text evidence="11">The sequence shown here is derived from an EMBL/GenBank/DDBJ whole genome shotgun (WGS) entry which is preliminary data.</text>
</comment>
<keyword evidence="12" id="KW-1185">Reference proteome</keyword>
<evidence type="ECO:0000259" key="10">
    <source>
        <dbReference type="Pfam" id="PF04963"/>
    </source>
</evidence>
<keyword evidence="3" id="KW-0808">Transferase</keyword>
<evidence type="ECO:0000256" key="7">
    <source>
        <dbReference type="ARBA" id="ARBA00023125"/>
    </source>
</evidence>
<dbReference type="Pfam" id="PF00309">
    <property type="entry name" value="Sigma54_AID"/>
    <property type="match status" value="1"/>
</dbReference>
<feature type="domain" description="RNA polymerase sigma factor 54 core-binding" evidence="10">
    <location>
        <begin position="88"/>
        <end position="269"/>
    </location>
</feature>
<feature type="domain" description="RNA polymerase sigma factor 54 DNA-binding" evidence="9">
    <location>
        <begin position="283"/>
        <end position="439"/>
    </location>
</feature>
<gene>
    <name evidence="11" type="primary">rpoN</name>
    <name evidence="11" type="ORF">OCV51_00015</name>
</gene>
<evidence type="ECO:0000313" key="11">
    <source>
        <dbReference type="EMBL" id="MCU6746057.1"/>
    </source>
</evidence>
<dbReference type="RefSeq" id="WP_162858219.1">
    <property type="nucleotide sequence ID" value="NZ_JAOQJX010000001.1"/>
</dbReference>
<reference evidence="11 12" key="1">
    <citation type="journal article" date="2021" name="ISME Commun">
        <title>Automated analysis of genomic sequences facilitates high-throughput and comprehensive description of bacteria.</title>
        <authorList>
            <person name="Hitch T.C.A."/>
        </authorList>
    </citation>
    <scope>NUCLEOTIDE SEQUENCE [LARGE SCALE GENOMIC DNA]</scope>
    <source>
        <strain evidence="11 12">H2_18</strain>
    </source>
</reference>
<dbReference type="PRINTS" id="PR00045">
    <property type="entry name" value="SIGMA54FCT"/>
</dbReference>
<dbReference type="InterPro" id="IPR007046">
    <property type="entry name" value="RNA_pol_sigma_54_core-bd"/>
</dbReference>
<evidence type="ECO:0000256" key="2">
    <source>
        <dbReference type="ARBA" id="ARBA00022478"/>
    </source>
</evidence>
<evidence type="ECO:0000256" key="3">
    <source>
        <dbReference type="ARBA" id="ARBA00022679"/>
    </source>
</evidence>
<dbReference type="PANTHER" id="PTHR32248:SF4">
    <property type="entry name" value="RNA POLYMERASE SIGMA-54 FACTOR"/>
    <property type="match status" value="1"/>
</dbReference>
<evidence type="ECO:0000256" key="1">
    <source>
        <dbReference type="ARBA" id="ARBA00008798"/>
    </source>
</evidence>
<keyword evidence="2" id="KW-0240">DNA-directed RNA polymerase</keyword>
<dbReference type="PANTHER" id="PTHR32248">
    <property type="entry name" value="RNA POLYMERASE SIGMA-54 FACTOR"/>
    <property type="match status" value="1"/>
</dbReference>
<sequence>MDLNLTLQQRQQLSQSQIQSLEILAMDSLELNHLLKNEYLENPMMEHAEGTSEDNYSEPLTAYYETSAGSYISTDEEDDRRRDFSAPKEDLLQEYLLSQLDIKLYSPQEWSLFHYLIDCLDDNGFFTMPVEEVAQKNNVPLDFVKQCLYTLKQLEPYGIFSPNLQESLLHQLDALDMNNEVLTQMILYHLHDIAEGKISNISRSLHISTADVRKNLEIITRLNPRPLSGFNSGTNGYIIPDIIFQKENDSWTVRLNDSWVRNYSLNDYYLKMMNSSSDTELIAYFKEKLRRVQFILNSIEQRRQTILSIAEIILDIQQDFFDNNGPLVPMTMSDVANRANIHTSTVSRAVKGKYLQYTGGSLFLKNMFTTSVSRQDNGSVTPMVVKQYIKEFIEAENKQKPYSDQTLVKLLSEQNIHVSRRAIAKYREELGIKGSFDRRTI</sequence>
<dbReference type="Pfam" id="PF04552">
    <property type="entry name" value="Sigma54_DBD"/>
    <property type="match status" value="1"/>
</dbReference>
<dbReference type="InterPro" id="IPR000394">
    <property type="entry name" value="RNA_pol_sigma_54"/>
</dbReference>
<protein>
    <submittedName>
        <fullName evidence="11">RNA polymerase factor sigma-54</fullName>
    </submittedName>
</protein>
<dbReference type="PROSITE" id="PS50044">
    <property type="entry name" value="SIGMA54_3"/>
    <property type="match status" value="1"/>
</dbReference>
<proteinExistence type="inferred from homology"/>
<dbReference type="Gene3D" id="1.10.10.1330">
    <property type="entry name" value="RNA polymerase sigma-54 factor, core-binding domain"/>
    <property type="match status" value="1"/>
</dbReference>
<dbReference type="Proteomes" id="UP001652394">
    <property type="component" value="Unassembled WGS sequence"/>
</dbReference>
<comment type="similarity">
    <text evidence="1">Belongs to the sigma-54 factor family.</text>
</comment>